<dbReference type="InterPro" id="IPR011701">
    <property type="entry name" value="MFS"/>
</dbReference>
<evidence type="ECO:0000256" key="1">
    <source>
        <dbReference type="ARBA" id="ARBA00004141"/>
    </source>
</evidence>
<keyword evidence="3 6" id="KW-1133">Transmembrane helix</keyword>
<feature type="transmembrane region" description="Helical" evidence="6">
    <location>
        <begin position="452"/>
        <end position="473"/>
    </location>
</feature>
<gene>
    <name evidence="8" type="ORF">AJ80_02176</name>
</gene>
<evidence type="ECO:0000256" key="4">
    <source>
        <dbReference type="ARBA" id="ARBA00023136"/>
    </source>
</evidence>
<dbReference type="Gene3D" id="1.20.1250.20">
    <property type="entry name" value="MFS general substrate transporter like domains"/>
    <property type="match status" value="1"/>
</dbReference>
<feature type="compositionally biased region" description="Basic and acidic residues" evidence="5">
    <location>
        <begin position="46"/>
        <end position="59"/>
    </location>
</feature>
<keyword evidence="2 6" id="KW-0812">Transmembrane</keyword>
<feature type="transmembrane region" description="Helical" evidence="6">
    <location>
        <begin position="485"/>
        <end position="508"/>
    </location>
</feature>
<dbReference type="CDD" id="cd17323">
    <property type="entry name" value="MFS_Tpo1_MDR_like"/>
    <property type="match status" value="1"/>
</dbReference>
<reference evidence="8 9" key="1">
    <citation type="submission" date="2017-10" db="EMBL/GenBank/DDBJ databases">
        <title>Comparative genomics in systemic dimorphic fungi from Ajellomycetaceae.</title>
        <authorList>
            <person name="Munoz J.F."/>
            <person name="Mcewen J.G."/>
            <person name="Clay O.K."/>
            <person name="Cuomo C.A."/>
        </authorList>
    </citation>
    <scope>NUCLEOTIDE SEQUENCE [LARGE SCALE GENOMIC DNA]</scope>
    <source>
        <strain evidence="8 9">UAMH7299</strain>
    </source>
</reference>
<evidence type="ECO:0000313" key="9">
    <source>
        <dbReference type="Proteomes" id="UP000224634"/>
    </source>
</evidence>
<proteinExistence type="predicted"/>
<feature type="transmembrane region" description="Helical" evidence="6">
    <location>
        <begin position="205"/>
        <end position="227"/>
    </location>
</feature>
<keyword evidence="4 6" id="KW-0472">Membrane</keyword>
<dbReference type="STRING" id="1447883.A0A2B7YSZ7"/>
<protein>
    <recommendedName>
        <fullName evidence="7">Major facilitator superfamily (MFS) profile domain-containing protein</fullName>
    </recommendedName>
</protein>
<keyword evidence="9" id="KW-1185">Reference proteome</keyword>
<dbReference type="SUPFAM" id="SSF103473">
    <property type="entry name" value="MFS general substrate transporter"/>
    <property type="match status" value="1"/>
</dbReference>
<dbReference type="Pfam" id="PF07690">
    <property type="entry name" value="MFS_1"/>
    <property type="match status" value="1"/>
</dbReference>
<dbReference type="EMBL" id="PDNA01000020">
    <property type="protein sequence ID" value="PGH23747.1"/>
    <property type="molecule type" value="Genomic_DNA"/>
</dbReference>
<feature type="compositionally biased region" description="Basic and acidic residues" evidence="5">
    <location>
        <begin position="1"/>
        <end position="11"/>
    </location>
</feature>
<dbReference type="PANTHER" id="PTHR23502">
    <property type="entry name" value="MAJOR FACILITATOR SUPERFAMILY"/>
    <property type="match status" value="1"/>
</dbReference>
<evidence type="ECO:0000313" key="8">
    <source>
        <dbReference type="EMBL" id="PGH23747.1"/>
    </source>
</evidence>
<feature type="transmembrane region" description="Helical" evidence="6">
    <location>
        <begin position="154"/>
        <end position="173"/>
    </location>
</feature>
<feature type="transmembrane region" description="Helical" evidence="6">
    <location>
        <begin position="180"/>
        <end position="199"/>
    </location>
</feature>
<feature type="transmembrane region" description="Helical" evidence="6">
    <location>
        <begin position="239"/>
        <end position="262"/>
    </location>
</feature>
<feature type="transmembrane region" description="Helical" evidence="6">
    <location>
        <begin position="114"/>
        <end position="134"/>
    </location>
</feature>
<feature type="domain" description="Major facilitator superfamily (MFS) profile" evidence="7">
    <location>
        <begin position="116"/>
        <end position="556"/>
    </location>
</feature>
<feature type="transmembrane region" description="Helical" evidence="6">
    <location>
        <begin position="383"/>
        <end position="406"/>
    </location>
</feature>
<dbReference type="OrthoDB" id="446368at2759"/>
<evidence type="ECO:0000256" key="5">
    <source>
        <dbReference type="SAM" id="MobiDB-lite"/>
    </source>
</evidence>
<name>A0A2B7YSZ7_POLH7</name>
<feature type="transmembrane region" description="Helical" evidence="6">
    <location>
        <begin position="274"/>
        <end position="300"/>
    </location>
</feature>
<accession>A0A2B7YSZ7</accession>
<evidence type="ECO:0000256" key="3">
    <source>
        <dbReference type="ARBA" id="ARBA00022989"/>
    </source>
</evidence>
<evidence type="ECO:0000256" key="2">
    <source>
        <dbReference type="ARBA" id="ARBA00022692"/>
    </source>
</evidence>
<dbReference type="InterPro" id="IPR020846">
    <property type="entry name" value="MFS_dom"/>
</dbReference>
<evidence type="ECO:0000256" key="6">
    <source>
        <dbReference type="SAM" id="Phobius"/>
    </source>
</evidence>
<dbReference type="PROSITE" id="PS50850">
    <property type="entry name" value="MFS"/>
    <property type="match status" value="1"/>
</dbReference>
<dbReference type="AlphaFoldDB" id="A0A2B7YSZ7"/>
<comment type="caution">
    <text evidence="8">The sequence shown here is derived from an EMBL/GenBank/DDBJ whole genome shotgun (WGS) entry which is preliminary data.</text>
</comment>
<dbReference type="Proteomes" id="UP000224634">
    <property type="component" value="Unassembled WGS sequence"/>
</dbReference>
<feature type="region of interest" description="Disordered" evidence="5">
    <location>
        <begin position="1"/>
        <end position="100"/>
    </location>
</feature>
<comment type="subcellular location">
    <subcellularLocation>
        <location evidence="1">Membrane</location>
        <topology evidence="1">Multi-pass membrane protein</topology>
    </subcellularLocation>
</comment>
<organism evidence="8 9">
    <name type="scientific">Polytolypa hystricis (strain UAMH7299)</name>
    <dbReference type="NCBI Taxonomy" id="1447883"/>
    <lineage>
        <taxon>Eukaryota</taxon>
        <taxon>Fungi</taxon>
        <taxon>Dikarya</taxon>
        <taxon>Ascomycota</taxon>
        <taxon>Pezizomycotina</taxon>
        <taxon>Eurotiomycetes</taxon>
        <taxon>Eurotiomycetidae</taxon>
        <taxon>Onygenales</taxon>
        <taxon>Onygenales incertae sedis</taxon>
        <taxon>Polytolypa</taxon>
    </lineage>
</organism>
<feature type="transmembrane region" description="Helical" evidence="6">
    <location>
        <begin position="520"/>
        <end position="542"/>
    </location>
</feature>
<dbReference type="PANTHER" id="PTHR23502:SF47">
    <property type="entry name" value="MAJOR FACILITATOR SUPERFAMILY (MFS) PROFILE DOMAIN-CONTAINING PROTEIN-RELATED"/>
    <property type="match status" value="1"/>
</dbReference>
<feature type="transmembrane region" description="Helical" evidence="6">
    <location>
        <begin position="347"/>
        <end position="371"/>
    </location>
</feature>
<dbReference type="FunFam" id="1.20.1250.20:FF:000011">
    <property type="entry name" value="MFS multidrug transporter, putative"/>
    <property type="match status" value="1"/>
</dbReference>
<dbReference type="InterPro" id="IPR036259">
    <property type="entry name" value="MFS_trans_sf"/>
</dbReference>
<feature type="transmembrane region" description="Helical" evidence="6">
    <location>
        <begin position="427"/>
        <end position="446"/>
    </location>
</feature>
<dbReference type="GO" id="GO:0022857">
    <property type="term" value="F:transmembrane transporter activity"/>
    <property type="evidence" value="ECO:0007669"/>
    <property type="project" value="InterPro"/>
</dbReference>
<evidence type="ECO:0000259" key="7">
    <source>
        <dbReference type="PROSITE" id="PS50850"/>
    </source>
</evidence>
<dbReference type="GO" id="GO:0005886">
    <property type="term" value="C:plasma membrane"/>
    <property type="evidence" value="ECO:0007669"/>
    <property type="project" value="TreeGrafter"/>
</dbReference>
<sequence>MGSDKQSERGPFESGAITPRPSSINHTLPRESSENTLQTSIDDADSDRNRTEDSMERINSKLGQQEGDDPEKDAEALESSGIQDASPLKDPNLVEWDGPADPDNPVNWSLAKKWYITMMLALVTFCVTFSSSIFSQATGVTAELYGVSTEVTTLATSLVVLGFGLGPLVWGPLSELYGRMIPLFTGFAIFVIFQIPVATAQNLHTIMICRFLIGAFGCAPLAIIGGAMTDFWDPVARGVAVALFAGATFIGPIAGPIAGGFIVNSHLGWRWTAWVTLIISASFGIVGVFTVPETYAPVILQRRAARLRRETRNWALHSTLDEHRPTMSDIVTKYLSRPLQMLVLEPILLLVTIYLSIIYGILYLFFFAYPISFQEVRGWKNPGVAALPFIGLFAGIICGCVLIIYLTKTRFAHKMKKHGRVIPEERLPPMIIAGVSLPAGLFWFSWTSKPEISWVAQTFAGVPIGLGIIVIFLQGLNYLIDVYLMYTNSAFAANTLVRSAFGAAFPLFATQMYHKLGVEWAGSLLGFLTAAMIPVPLLFYMYGKKIRAKSRFVPKL</sequence>